<keyword evidence="1" id="KW-0812">Transmembrane</keyword>
<protein>
    <submittedName>
        <fullName evidence="2">Uncharacterized protein</fullName>
    </submittedName>
</protein>
<sequence length="58" mass="6387">MREPGVFCDALRTLAKVSIIEMAFQNLQISLAFLHISGILHILLYISGVAACHWLSSS</sequence>
<organism evidence="2">
    <name type="scientific">uncultured spirochete</name>
    <dbReference type="NCBI Taxonomy" id="156406"/>
    <lineage>
        <taxon>Bacteria</taxon>
        <taxon>Pseudomonadati</taxon>
        <taxon>Spirochaetota</taxon>
        <taxon>Spirochaetia</taxon>
        <taxon>Spirochaetales</taxon>
        <taxon>environmental samples</taxon>
    </lineage>
</organism>
<evidence type="ECO:0000313" key="2">
    <source>
        <dbReference type="EMBL" id="SLM10809.1"/>
    </source>
</evidence>
<feature type="transmembrane region" description="Helical" evidence="1">
    <location>
        <begin position="32"/>
        <end position="55"/>
    </location>
</feature>
<keyword evidence="1" id="KW-0472">Membrane</keyword>
<reference evidence="2" key="1">
    <citation type="submission" date="2017-02" db="EMBL/GenBank/DDBJ databases">
        <authorList>
            <person name="Regsiter A."/>
            <person name="William W."/>
        </authorList>
    </citation>
    <scope>NUCLEOTIDE SEQUENCE</scope>
    <source>
        <strain evidence="2">Bib</strain>
    </source>
</reference>
<gene>
    <name evidence="2" type="ORF">SPIROBIBN47_150127</name>
</gene>
<proteinExistence type="predicted"/>
<dbReference type="AlphaFoldDB" id="A0A3P3XGA3"/>
<evidence type="ECO:0000256" key="1">
    <source>
        <dbReference type="SAM" id="Phobius"/>
    </source>
</evidence>
<accession>A0A3P3XGA3</accession>
<keyword evidence="1" id="KW-1133">Transmembrane helix</keyword>
<name>A0A3P3XGA3_9SPIR</name>
<dbReference type="EMBL" id="FWDM01000007">
    <property type="protein sequence ID" value="SLM10809.1"/>
    <property type="molecule type" value="Genomic_DNA"/>
</dbReference>